<evidence type="ECO:0000313" key="1">
    <source>
        <dbReference type="EMBL" id="MBB6000135.1"/>
    </source>
</evidence>
<sequence>MEHPVTLDETTGYDRTQSYSYTRVADLGGRRVRARIHRDYYPVQSHAVAEVLSDARTWTHLAQADPSGWHADTPDPPSGVDARRELAPLADRLIDRAAAILA</sequence>
<proteinExistence type="predicted"/>
<dbReference type="EMBL" id="JACHLY010000001">
    <property type="protein sequence ID" value="MBB6000135.1"/>
    <property type="molecule type" value="Genomic_DNA"/>
</dbReference>
<dbReference type="AlphaFoldDB" id="A0A841EAJ3"/>
<accession>A0A841EAJ3</accession>
<organism evidence="1 2">
    <name type="scientific">Streptomonospora salina</name>
    <dbReference type="NCBI Taxonomy" id="104205"/>
    <lineage>
        <taxon>Bacteria</taxon>
        <taxon>Bacillati</taxon>
        <taxon>Actinomycetota</taxon>
        <taxon>Actinomycetes</taxon>
        <taxon>Streptosporangiales</taxon>
        <taxon>Nocardiopsidaceae</taxon>
        <taxon>Streptomonospora</taxon>
    </lineage>
</organism>
<name>A0A841EAJ3_9ACTN</name>
<reference evidence="1 2" key="1">
    <citation type="submission" date="2020-08" db="EMBL/GenBank/DDBJ databases">
        <title>Sequencing the genomes of 1000 actinobacteria strains.</title>
        <authorList>
            <person name="Klenk H.-P."/>
        </authorList>
    </citation>
    <scope>NUCLEOTIDE SEQUENCE [LARGE SCALE GENOMIC DNA]</scope>
    <source>
        <strain evidence="1 2">DSM 44593</strain>
    </source>
</reference>
<protein>
    <submittedName>
        <fullName evidence="1">Uncharacterized protein</fullName>
    </submittedName>
</protein>
<gene>
    <name evidence="1" type="ORF">HNR25_003886</name>
</gene>
<keyword evidence="2" id="KW-1185">Reference proteome</keyword>
<evidence type="ECO:0000313" key="2">
    <source>
        <dbReference type="Proteomes" id="UP000578077"/>
    </source>
</evidence>
<dbReference type="RefSeq" id="WP_184637373.1">
    <property type="nucleotide sequence ID" value="NZ_BAABKT010000012.1"/>
</dbReference>
<dbReference type="Proteomes" id="UP000578077">
    <property type="component" value="Unassembled WGS sequence"/>
</dbReference>
<comment type="caution">
    <text evidence="1">The sequence shown here is derived from an EMBL/GenBank/DDBJ whole genome shotgun (WGS) entry which is preliminary data.</text>
</comment>